<evidence type="ECO:0000259" key="13">
    <source>
        <dbReference type="SMART" id="SM00233"/>
    </source>
</evidence>
<evidence type="ECO:0000256" key="7">
    <source>
        <dbReference type="ARBA" id="ARBA00023121"/>
    </source>
</evidence>
<sequence>MSDNEAEYLGTDYDLSEAEDSYLTNYVNPECALLAYSRFNKIDKLRTLLEARRKKQITLDLNVKGSQKQNSGWSALHLASYFGNDQVVEQLLRFPRSEVDIDIQNNQGDTPLHKAAFTNRERVVQLLLSKQADIYIKNNDGQRPKDVTHSTEILRLIEAVEAADINKRKTELFSAVSAGDLKFIQSCYPNSYQISSNASADGSYVQSSPVIRSSCGPHLELRQITDDSGNTLLHIAALRNHKAVCLYLLENGYNAYQKNKHGQTCIDLATPQMQQVLLSVKPTDSQLDKLTRHRVSRFEGHLMRRVRFLGYKSCWVVLENGVFLVFNNKNDPMKKSYKYLESASINLDPSNEGVFQILFSDRTSVTLLVPKGSRLVGPTSSTSLSTHSRISTNSVPGTSVELERQKWVNAINDHIKFSTEFIRRGLKNLRRDDHDDIDDDSVDGNLSNLDQLLPLDTIKSIIQNAGAHYSILVRHTDELLTLMKDANLLEETSASPTTASSSGGKTTAGNPPSQPSRFLSRIRSSSTQAQPTNRLESGSRFYLQESQFASPEGLHDNWSSILFHLKLVTESANNTKMTMSQALSLMEHQEVIRQQRLQDQEEKCRVLEESLHMLARDHMELERSLSMNPIAGQSLRGARSMTTMSSITDYFDAFEDFDDEKTVTPTSIHSDDEIDEMVMMANSTIKTSSPKVVRRAMQSVDTNNKSTNFVQTPHVFINEPADDDQDKTDDDISICSALTIENEFENGEVVNDINASPRAITDVTPDTSNRSVVEYSKKTLRTKLPAPAPQGSMSLWNILKNCIGKDLSKITFPVVFNEPLTMLQRYSEFGEHVEFLEQADQNPDPTDRMELVCAYFLSGLAASAGRLTKPSNPILNETYEFHLDSPSGTKVIGVAEQVSHHPPISAFWSESPVHEIDMYLSPKIRFWGRSVEIDCQGGVWLRLKGQDELYTYPTLKSCVNNILIGKMWLEVYGAYEIVNHKNKMKLHLTLHNSGWFGKDAHRFDGYIVDAKGKKLRYLYGKWNEYLKSVDYDQMEKFVKLNPSWSQSQQSPKKQSVNSDHKTGPQGDASKISSDSSASTTSVGDIILVQSDSSESLEIPNSRTIWRIQKGIQAPEYYNFTPFTMTLNELTDELAKTLPHTDSRFRPDVRKLEHGDLDGAAAEKERLEEKQRAARKATKSKGEKDTALWFDEVDDQVTKKKRWVFNKKYWNAKIDAPTSFPDIF</sequence>
<feature type="compositionally biased region" description="Low complexity" evidence="12">
    <location>
        <begin position="1042"/>
        <end position="1055"/>
    </location>
</feature>
<feature type="domain" description="PH" evidence="13">
    <location>
        <begin position="296"/>
        <end position="418"/>
    </location>
</feature>
<gene>
    <name evidence="14" type="primary">OSBPL2</name>
    <name evidence="14" type="ORF">GZH46_01611</name>
</gene>
<feature type="compositionally biased region" description="Low complexity" evidence="12">
    <location>
        <begin position="492"/>
        <end position="509"/>
    </location>
</feature>
<dbReference type="PANTHER" id="PTHR10972:SF209">
    <property type="entry name" value="OXYSTEROL-BINDING PROTEIN"/>
    <property type="match status" value="1"/>
</dbReference>
<dbReference type="EMBL" id="JAIFTH010000307">
    <property type="protein sequence ID" value="KAG9509856.1"/>
    <property type="molecule type" value="Genomic_DNA"/>
</dbReference>
<comment type="caution">
    <text evidence="14">The sequence shown here is derived from an EMBL/GenBank/DDBJ whole genome shotgun (WGS) entry which is preliminary data.</text>
</comment>
<keyword evidence="5" id="KW-0800">Toxin</keyword>
<dbReference type="SMART" id="SM00233">
    <property type="entry name" value="PH"/>
    <property type="match status" value="1"/>
</dbReference>
<protein>
    <recommendedName>
        <fullName evidence="11">Oxysterol-binding protein</fullName>
    </recommendedName>
</protein>
<organism evidence="14 15">
    <name type="scientific">Fragariocoptes setiger</name>
    <dbReference type="NCBI Taxonomy" id="1670756"/>
    <lineage>
        <taxon>Eukaryota</taxon>
        <taxon>Metazoa</taxon>
        <taxon>Ecdysozoa</taxon>
        <taxon>Arthropoda</taxon>
        <taxon>Chelicerata</taxon>
        <taxon>Arachnida</taxon>
        <taxon>Acari</taxon>
        <taxon>Acariformes</taxon>
        <taxon>Trombidiformes</taxon>
        <taxon>Prostigmata</taxon>
        <taxon>Eupodina</taxon>
        <taxon>Eriophyoidea</taxon>
        <taxon>Phytoptidae</taxon>
        <taxon>Fragariocoptes</taxon>
    </lineage>
</organism>
<evidence type="ECO:0000256" key="9">
    <source>
        <dbReference type="PROSITE-ProRule" id="PRU00023"/>
    </source>
</evidence>
<dbReference type="InterPro" id="IPR018494">
    <property type="entry name" value="Oxysterol-bd_CS"/>
</dbReference>
<evidence type="ECO:0000256" key="12">
    <source>
        <dbReference type="SAM" id="MobiDB-lite"/>
    </source>
</evidence>
<evidence type="ECO:0000256" key="5">
    <source>
        <dbReference type="ARBA" id="ARBA00023028"/>
    </source>
</evidence>
<evidence type="ECO:0000256" key="8">
    <source>
        <dbReference type="ARBA" id="ARBA00023298"/>
    </source>
</evidence>
<dbReference type="SUPFAM" id="SSF144000">
    <property type="entry name" value="Oxysterol-binding protein-like"/>
    <property type="match status" value="1"/>
</dbReference>
<dbReference type="Pfam" id="PF01237">
    <property type="entry name" value="Oxysterol_BP"/>
    <property type="match status" value="1"/>
</dbReference>
<dbReference type="InterPro" id="IPR011993">
    <property type="entry name" value="PH-like_dom_sf"/>
</dbReference>
<dbReference type="Gene3D" id="2.30.29.30">
    <property type="entry name" value="Pleckstrin-homology domain (PH domain)/Phosphotyrosine-binding domain (PTB)"/>
    <property type="match status" value="1"/>
</dbReference>
<feature type="repeat" description="ANK" evidence="9">
    <location>
        <begin position="107"/>
        <end position="139"/>
    </location>
</feature>
<feature type="compositionally biased region" description="Polar residues" evidence="12">
    <location>
        <begin position="522"/>
        <end position="536"/>
    </location>
</feature>
<keyword evidence="15" id="KW-1185">Reference proteome</keyword>
<evidence type="ECO:0000256" key="11">
    <source>
        <dbReference type="RuleBase" id="RU003845"/>
    </source>
</evidence>
<evidence type="ECO:0000256" key="3">
    <source>
        <dbReference type="ARBA" id="ARBA00022483"/>
    </source>
</evidence>
<evidence type="ECO:0000256" key="2">
    <source>
        <dbReference type="ARBA" id="ARBA00022448"/>
    </source>
</evidence>
<keyword evidence="4" id="KW-1052">Target cell membrane</keyword>
<dbReference type="Pfam" id="PF00023">
    <property type="entry name" value="Ank"/>
    <property type="match status" value="1"/>
</dbReference>
<feature type="repeat" description="ANK" evidence="9">
    <location>
        <begin position="228"/>
        <end position="260"/>
    </location>
</feature>
<keyword evidence="5" id="KW-0528">Neurotoxin</keyword>
<dbReference type="InterPro" id="IPR037239">
    <property type="entry name" value="OSBP_sf"/>
</dbReference>
<dbReference type="PROSITE" id="PS50088">
    <property type="entry name" value="ANK_REPEAT"/>
    <property type="match status" value="3"/>
</dbReference>
<dbReference type="InterPro" id="IPR036770">
    <property type="entry name" value="Ankyrin_rpt-contain_sf"/>
</dbReference>
<dbReference type="SUPFAM" id="SSF48403">
    <property type="entry name" value="Ankyrin repeat"/>
    <property type="match status" value="1"/>
</dbReference>
<dbReference type="SUPFAM" id="SSF50729">
    <property type="entry name" value="PH domain-like"/>
    <property type="match status" value="1"/>
</dbReference>
<feature type="region of interest" description="Disordered" evidence="12">
    <location>
        <begin position="492"/>
        <end position="537"/>
    </location>
</feature>
<evidence type="ECO:0000256" key="6">
    <source>
        <dbReference type="ARBA" id="ARBA00023055"/>
    </source>
</evidence>
<feature type="region of interest" description="Disordered" evidence="12">
    <location>
        <begin position="1042"/>
        <end position="1077"/>
    </location>
</feature>
<keyword evidence="5" id="KW-0638">Presynaptic neurotoxin</keyword>
<keyword evidence="3" id="KW-0268">Exocytosis</keyword>
<feature type="repeat" description="ANK" evidence="9">
    <location>
        <begin position="71"/>
        <end position="93"/>
    </location>
</feature>
<dbReference type="InterPro" id="IPR000648">
    <property type="entry name" value="Oxysterol-bd"/>
</dbReference>
<proteinExistence type="inferred from homology"/>
<keyword evidence="2 11" id="KW-0813">Transport</keyword>
<dbReference type="PROSITE" id="PS01013">
    <property type="entry name" value="OSBP"/>
    <property type="match status" value="1"/>
</dbReference>
<keyword evidence="7" id="KW-0446">Lipid-binding</keyword>
<comment type="subcellular location">
    <subcellularLocation>
        <location evidence="1">Target cell membrane</location>
    </subcellularLocation>
</comment>
<keyword evidence="6 11" id="KW-0445">Lipid transport</keyword>
<dbReference type="PANTHER" id="PTHR10972">
    <property type="entry name" value="OXYSTEROL-BINDING PROTEIN-RELATED"/>
    <property type="match status" value="1"/>
</dbReference>
<keyword evidence="8" id="KW-1053">Target membrane</keyword>
<keyword evidence="9" id="KW-0040">ANK repeat</keyword>
<dbReference type="PROSITE" id="PS50297">
    <property type="entry name" value="ANK_REP_REGION"/>
    <property type="match status" value="3"/>
</dbReference>
<evidence type="ECO:0000256" key="4">
    <source>
        <dbReference type="ARBA" id="ARBA00022537"/>
    </source>
</evidence>
<feature type="compositionally biased region" description="Low complexity" evidence="12">
    <location>
        <begin position="1067"/>
        <end position="1077"/>
    </location>
</feature>
<name>A0ABQ7S915_9ACAR</name>
<evidence type="ECO:0000313" key="15">
    <source>
        <dbReference type="Proteomes" id="UP000825002"/>
    </source>
</evidence>
<dbReference type="Proteomes" id="UP000825002">
    <property type="component" value="Unassembled WGS sequence"/>
</dbReference>
<evidence type="ECO:0000256" key="1">
    <source>
        <dbReference type="ARBA" id="ARBA00004175"/>
    </source>
</evidence>
<dbReference type="InterPro" id="IPR001849">
    <property type="entry name" value="PH_domain"/>
</dbReference>
<dbReference type="Gene3D" id="2.40.160.120">
    <property type="match status" value="1"/>
</dbReference>
<accession>A0ABQ7S915</accession>
<dbReference type="Gene3D" id="1.25.40.20">
    <property type="entry name" value="Ankyrin repeat-containing domain"/>
    <property type="match status" value="2"/>
</dbReference>
<evidence type="ECO:0000256" key="10">
    <source>
        <dbReference type="RuleBase" id="RU003844"/>
    </source>
</evidence>
<dbReference type="Pfam" id="PF12796">
    <property type="entry name" value="Ank_2"/>
    <property type="match status" value="1"/>
</dbReference>
<dbReference type="SMART" id="SM00248">
    <property type="entry name" value="ANK"/>
    <property type="match status" value="3"/>
</dbReference>
<dbReference type="InterPro" id="IPR002110">
    <property type="entry name" value="Ankyrin_rpt"/>
</dbReference>
<dbReference type="Gene3D" id="3.30.70.3490">
    <property type="match status" value="1"/>
</dbReference>
<comment type="similarity">
    <text evidence="10">Belongs to the OSBP family.</text>
</comment>
<evidence type="ECO:0000313" key="14">
    <source>
        <dbReference type="EMBL" id="KAG9509856.1"/>
    </source>
</evidence>
<reference evidence="14 15" key="1">
    <citation type="submission" date="2020-10" db="EMBL/GenBank/DDBJ databases">
        <authorList>
            <person name="Klimov P.B."/>
            <person name="Dyachkov S.M."/>
            <person name="Chetverikov P.E."/>
        </authorList>
    </citation>
    <scope>NUCLEOTIDE SEQUENCE [LARGE SCALE GENOMIC DNA]</scope>
    <source>
        <strain evidence="14">BMOC 18-1129-001#AD2665</strain>
        <tissue evidence="14">Entire mites</tissue>
    </source>
</reference>
<keyword evidence="8" id="KW-0472">Membrane</keyword>